<dbReference type="Proteomes" id="UP000199352">
    <property type="component" value="Unassembled WGS sequence"/>
</dbReference>
<evidence type="ECO:0000313" key="3">
    <source>
        <dbReference type="Proteomes" id="UP000199352"/>
    </source>
</evidence>
<proteinExistence type="predicted"/>
<reference evidence="3" key="1">
    <citation type="submission" date="2016-10" db="EMBL/GenBank/DDBJ databases">
        <authorList>
            <person name="Varghese N."/>
            <person name="Submissions S."/>
        </authorList>
    </citation>
    <scope>NUCLEOTIDE SEQUENCE [LARGE SCALE GENOMIC DNA]</scope>
    <source>
        <strain evidence="3">CGMCC 4.3525</strain>
    </source>
</reference>
<keyword evidence="3" id="KW-1185">Reference proteome</keyword>
<dbReference type="RefSeq" id="WP_089958140.1">
    <property type="nucleotide sequence ID" value="NZ_FOFR01000020.1"/>
</dbReference>
<evidence type="ECO:0000313" key="2">
    <source>
        <dbReference type="EMBL" id="SES03662.1"/>
    </source>
</evidence>
<dbReference type="EMBL" id="FOFR01000020">
    <property type="protein sequence ID" value="SES03662.1"/>
    <property type="molecule type" value="Genomic_DNA"/>
</dbReference>
<name>A0A1H9U2X6_9PSEU</name>
<accession>A0A1H9U2X6</accession>
<dbReference type="OrthoDB" id="3695422at2"/>
<gene>
    <name evidence="2" type="ORF">SAMN05216188_12031</name>
</gene>
<protein>
    <recommendedName>
        <fullName evidence="4">GLTT repeat-containing protein</fullName>
    </recommendedName>
</protein>
<dbReference type="AlphaFoldDB" id="A0A1H9U2X6"/>
<feature type="chain" id="PRO_5011531653" description="GLTT repeat-containing protein" evidence="1">
    <location>
        <begin position="28"/>
        <end position="148"/>
    </location>
</feature>
<evidence type="ECO:0000256" key="1">
    <source>
        <dbReference type="SAM" id="SignalP"/>
    </source>
</evidence>
<evidence type="ECO:0008006" key="4">
    <source>
        <dbReference type="Google" id="ProtNLM"/>
    </source>
</evidence>
<keyword evidence="1" id="KW-0732">Signal</keyword>
<sequence>MSRSGLFRAAALLAASAAPLLAGSANAAEVPQLNSGLPGVGADQLLNGATPLGNPLDAADTLQLPTVVAPVLGDVQAPALPSTAGAQERKVPHPNLGAIAGLPDPQSLPGTANVDNLRPKPPVLSNVAGGNVVPNPHVITGMLPTING</sequence>
<organism evidence="2 3">
    <name type="scientific">Lentzea xinjiangensis</name>
    <dbReference type="NCBI Taxonomy" id="402600"/>
    <lineage>
        <taxon>Bacteria</taxon>
        <taxon>Bacillati</taxon>
        <taxon>Actinomycetota</taxon>
        <taxon>Actinomycetes</taxon>
        <taxon>Pseudonocardiales</taxon>
        <taxon>Pseudonocardiaceae</taxon>
        <taxon>Lentzea</taxon>
    </lineage>
</organism>
<feature type="signal peptide" evidence="1">
    <location>
        <begin position="1"/>
        <end position="27"/>
    </location>
</feature>